<keyword evidence="3" id="KW-1185">Reference proteome</keyword>
<dbReference type="Proteomes" id="UP000006530">
    <property type="component" value="Segment"/>
</dbReference>
<sequence length="50" mass="6148">MKVPNWQHHSKKEKKRHLKPQALRQARARSRQLIKCLLNPPKRRVSYYNE</sequence>
<dbReference type="EMBL" id="GU071101">
    <property type="protein sequence ID" value="ADO98758.1"/>
    <property type="molecule type" value="Genomic_DNA"/>
</dbReference>
<gene>
    <name evidence="2" type="ORF">PHM1_134</name>
</gene>
<feature type="compositionally biased region" description="Basic residues" evidence="1">
    <location>
        <begin position="8"/>
        <end position="19"/>
    </location>
</feature>
<protein>
    <submittedName>
        <fullName evidence="2">Uncharacterized protein</fullName>
    </submittedName>
</protein>
<evidence type="ECO:0000313" key="2">
    <source>
        <dbReference type="EMBL" id="ADO98758.1"/>
    </source>
</evidence>
<feature type="region of interest" description="Disordered" evidence="1">
    <location>
        <begin position="1"/>
        <end position="36"/>
    </location>
</feature>
<accession>E3SMW5</accession>
<reference evidence="2 3" key="1">
    <citation type="journal article" date="2010" name="Environ. Microbiol.">
        <title>Genomic analysis of oceanic cyanobacterial myoviruses compared with T4-like myoviruses from diverse hosts and environments.</title>
        <authorList>
            <person name="Sullivan M.B."/>
            <person name="Huang K.H."/>
            <person name="Ignacio-Espinoza J.C."/>
            <person name="Berlin A.M."/>
            <person name="Kelly L."/>
            <person name="Weigele P.R."/>
            <person name="DeFrancesco A.S."/>
            <person name="Kern S.E."/>
            <person name="Thompson L.R."/>
            <person name="Young S."/>
            <person name="Yandava C."/>
            <person name="Fu R."/>
            <person name="Krastins B."/>
            <person name="Chase M."/>
            <person name="Sarracino D."/>
            <person name="Osburne M.S."/>
            <person name="Henn M.R."/>
            <person name="Chisholm S.W."/>
        </authorList>
    </citation>
    <scope>NUCLEOTIDE SEQUENCE [LARGE SCALE GENOMIC DNA]</scope>
    <source>
        <strain evidence="2">M4-247</strain>
    </source>
</reference>
<evidence type="ECO:0000313" key="3">
    <source>
        <dbReference type="Proteomes" id="UP000006530"/>
    </source>
</evidence>
<dbReference type="KEGG" id="vg:10327047"/>
<evidence type="ECO:0000256" key="1">
    <source>
        <dbReference type="SAM" id="MobiDB-lite"/>
    </source>
</evidence>
<name>E3SMW5_9CAUD</name>
<dbReference type="RefSeq" id="YP_004322559.1">
    <property type="nucleotide sequence ID" value="NC_015280.1"/>
</dbReference>
<dbReference type="GeneID" id="10327047"/>
<proteinExistence type="predicted"/>
<organism evidence="2 3">
    <name type="scientific">Prochlorococcus phage P-HM1</name>
    <dbReference type="NCBI Taxonomy" id="445700"/>
    <lineage>
        <taxon>Viruses</taxon>
        <taxon>Duplodnaviria</taxon>
        <taxon>Heunggongvirae</taxon>
        <taxon>Uroviricota</taxon>
        <taxon>Caudoviricetes</taxon>
        <taxon>Eurybiavirus</taxon>
        <taxon>Eurybiavirus PHM2</taxon>
    </lineage>
</organism>